<comment type="caution">
    <text evidence="2">The sequence shown here is derived from an EMBL/GenBank/DDBJ whole genome shotgun (WGS) entry which is preliminary data.</text>
</comment>
<proteinExistence type="predicted"/>
<evidence type="ECO:0008006" key="4">
    <source>
        <dbReference type="Google" id="ProtNLM"/>
    </source>
</evidence>
<gene>
    <name evidence="2" type="ORF">PQG89_07500</name>
</gene>
<keyword evidence="1" id="KW-0732">Signal</keyword>
<name>A0AAW6I605_9BACT</name>
<feature type="chain" id="PRO_5043431469" description="Lipoprotein" evidence="1">
    <location>
        <begin position="31"/>
        <end position="87"/>
    </location>
</feature>
<dbReference type="Proteomes" id="UP001213646">
    <property type="component" value="Unassembled WGS sequence"/>
</dbReference>
<evidence type="ECO:0000313" key="2">
    <source>
        <dbReference type="EMBL" id="MDC7149271.1"/>
    </source>
</evidence>
<protein>
    <recommendedName>
        <fullName evidence="4">Lipoprotein</fullName>
    </recommendedName>
</protein>
<accession>A0AAW6I605</accession>
<dbReference type="AlphaFoldDB" id="A0AAW6I605"/>
<evidence type="ECO:0000313" key="3">
    <source>
        <dbReference type="Proteomes" id="UP001213646"/>
    </source>
</evidence>
<feature type="signal peptide" evidence="1">
    <location>
        <begin position="1"/>
        <end position="30"/>
    </location>
</feature>
<organism evidence="2 3">
    <name type="scientific">Parabacteroides johnsonii</name>
    <dbReference type="NCBI Taxonomy" id="387661"/>
    <lineage>
        <taxon>Bacteria</taxon>
        <taxon>Pseudomonadati</taxon>
        <taxon>Bacteroidota</taxon>
        <taxon>Bacteroidia</taxon>
        <taxon>Bacteroidales</taxon>
        <taxon>Tannerellaceae</taxon>
        <taxon>Parabacteroides</taxon>
    </lineage>
</organism>
<evidence type="ECO:0000256" key="1">
    <source>
        <dbReference type="SAM" id="SignalP"/>
    </source>
</evidence>
<dbReference type="PROSITE" id="PS51257">
    <property type="entry name" value="PROKAR_LIPOPROTEIN"/>
    <property type="match status" value="1"/>
</dbReference>
<dbReference type="EMBL" id="JAQPYX010000070">
    <property type="protein sequence ID" value="MDC7149271.1"/>
    <property type="molecule type" value="Genomic_DNA"/>
</dbReference>
<reference evidence="2" key="1">
    <citation type="submission" date="2023-01" db="EMBL/GenBank/DDBJ databases">
        <title>Exploring GABA producing Bacteroides strains toward improving mental health.</title>
        <authorList>
            <person name="Yousuf B."/>
            <person name="Bouhlel N.E."/>
            <person name="Mottawea W."/>
            <person name="Hammami R."/>
        </authorList>
    </citation>
    <scope>NUCLEOTIDE SEQUENCE</scope>
    <source>
        <strain evidence="2">UO.H1047</strain>
    </source>
</reference>
<dbReference type="RefSeq" id="WP_008155023.1">
    <property type="nucleotide sequence ID" value="NZ_CALEGY010000055.1"/>
</dbReference>
<sequence>MKTHANNPPSSGCISILMLLFLCLSFSCSNEDMQENLSGKEAKEKCPAYVRGTNPETNKGHAWVVDSQRRSMNTTYDKYEKDDGYDI</sequence>